<dbReference type="PANTHER" id="PTHR45668">
    <property type="entry name" value="SERINE/THREONINE-PROTEIN PHOSPHATASE 5-RELATED"/>
    <property type="match status" value="1"/>
</dbReference>
<keyword evidence="5" id="KW-0464">Manganese</keyword>
<evidence type="ECO:0000256" key="2">
    <source>
        <dbReference type="ARBA" id="ARBA00008294"/>
    </source>
</evidence>
<comment type="similarity">
    <text evidence="2 6">Belongs to the PPP phosphatase family.</text>
</comment>
<dbReference type="CDD" id="cd00144">
    <property type="entry name" value="MPP_PPP_family"/>
    <property type="match status" value="1"/>
</dbReference>
<dbReference type="InterPro" id="IPR029052">
    <property type="entry name" value="Metallo-depent_PP-like"/>
</dbReference>
<dbReference type="SMART" id="SM00054">
    <property type="entry name" value="EFh"/>
    <property type="match status" value="5"/>
</dbReference>
<dbReference type="SMART" id="SM00156">
    <property type="entry name" value="PP2Ac"/>
    <property type="match status" value="1"/>
</dbReference>
<dbReference type="InterPro" id="IPR002048">
    <property type="entry name" value="EF_hand_dom"/>
</dbReference>
<dbReference type="InterPro" id="IPR018247">
    <property type="entry name" value="EF_Hand_1_Ca_BS"/>
</dbReference>
<evidence type="ECO:0000256" key="4">
    <source>
        <dbReference type="ARBA" id="ARBA00022837"/>
    </source>
</evidence>
<dbReference type="PRINTS" id="PR00114">
    <property type="entry name" value="STPHPHTASE"/>
</dbReference>
<dbReference type="SUPFAM" id="SSF47473">
    <property type="entry name" value="EF-hand"/>
    <property type="match status" value="2"/>
</dbReference>
<dbReference type="Pfam" id="PF13499">
    <property type="entry name" value="EF-hand_7"/>
    <property type="match status" value="2"/>
</dbReference>
<organism evidence="8 9">
    <name type="scientific">Seminavis robusta</name>
    <dbReference type="NCBI Taxonomy" id="568900"/>
    <lineage>
        <taxon>Eukaryota</taxon>
        <taxon>Sar</taxon>
        <taxon>Stramenopiles</taxon>
        <taxon>Ochrophyta</taxon>
        <taxon>Bacillariophyta</taxon>
        <taxon>Bacillariophyceae</taxon>
        <taxon>Bacillariophycidae</taxon>
        <taxon>Naviculales</taxon>
        <taxon>Naviculaceae</taxon>
        <taxon>Seminavis</taxon>
    </lineage>
</organism>
<dbReference type="PANTHER" id="PTHR45668:SF5">
    <property type="entry name" value="SERINE_THREONINE-PROTEIN PHOSPHATASE 5"/>
    <property type="match status" value="1"/>
</dbReference>
<dbReference type="Proteomes" id="UP001153069">
    <property type="component" value="Unassembled WGS sequence"/>
</dbReference>
<evidence type="ECO:0000313" key="8">
    <source>
        <dbReference type="EMBL" id="CAB9506487.1"/>
    </source>
</evidence>
<comment type="cofactor">
    <cofactor evidence="1">
        <name>Mn(2+)</name>
        <dbReference type="ChEBI" id="CHEBI:29035"/>
    </cofactor>
</comment>
<name>A0A9N8HB87_9STRA</name>
<dbReference type="OrthoDB" id="203995at2759"/>
<dbReference type="EC" id="3.1.3.16" evidence="6"/>
<evidence type="ECO:0000256" key="6">
    <source>
        <dbReference type="RuleBase" id="RU004273"/>
    </source>
</evidence>
<keyword evidence="6" id="KW-0378">Hydrolase</keyword>
<feature type="domain" description="EF-hand" evidence="7">
    <location>
        <begin position="647"/>
        <end position="679"/>
    </location>
</feature>
<dbReference type="PROSITE" id="PS00018">
    <property type="entry name" value="EF_HAND_1"/>
    <property type="match status" value="4"/>
</dbReference>
<evidence type="ECO:0000259" key="7">
    <source>
        <dbReference type="PROSITE" id="PS50222"/>
    </source>
</evidence>
<comment type="catalytic activity">
    <reaction evidence="6">
        <text>O-phospho-L-threonyl-[protein] + H2O = L-threonyl-[protein] + phosphate</text>
        <dbReference type="Rhea" id="RHEA:47004"/>
        <dbReference type="Rhea" id="RHEA-COMP:11060"/>
        <dbReference type="Rhea" id="RHEA-COMP:11605"/>
        <dbReference type="ChEBI" id="CHEBI:15377"/>
        <dbReference type="ChEBI" id="CHEBI:30013"/>
        <dbReference type="ChEBI" id="CHEBI:43474"/>
        <dbReference type="ChEBI" id="CHEBI:61977"/>
        <dbReference type="EC" id="3.1.3.16"/>
    </reaction>
</comment>
<dbReference type="InterPro" id="IPR006186">
    <property type="entry name" value="Ser/Thr-sp_prot-phosphatase"/>
</dbReference>
<comment type="caution">
    <text evidence="8">The sequence shown here is derived from an EMBL/GenBank/DDBJ whole genome shotgun (WGS) entry which is preliminary data.</text>
</comment>
<feature type="domain" description="EF-hand" evidence="7">
    <location>
        <begin position="514"/>
        <end position="549"/>
    </location>
</feature>
<evidence type="ECO:0000256" key="3">
    <source>
        <dbReference type="ARBA" id="ARBA00022723"/>
    </source>
</evidence>
<dbReference type="InterPro" id="IPR051134">
    <property type="entry name" value="PPP_phosphatase"/>
</dbReference>
<dbReference type="EMBL" id="CAICTM010000267">
    <property type="protein sequence ID" value="CAB9506487.1"/>
    <property type="molecule type" value="Genomic_DNA"/>
</dbReference>
<evidence type="ECO:0000256" key="5">
    <source>
        <dbReference type="ARBA" id="ARBA00023211"/>
    </source>
</evidence>
<dbReference type="GO" id="GO:0005509">
    <property type="term" value="F:calcium ion binding"/>
    <property type="evidence" value="ECO:0007669"/>
    <property type="project" value="InterPro"/>
</dbReference>
<feature type="domain" description="EF-hand" evidence="7">
    <location>
        <begin position="607"/>
        <end position="642"/>
    </location>
</feature>
<dbReference type="PROSITE" id="PS50222">
    <property type="entry name" value="EF_HAND_2"/>
    <property type="match status" value="4"/>
</dbReference>
<dbReference type="InterPro" id="IPR011992">
    <property type="entry name" value="EF-hand-dom_pair"/>
</dbReference>
<accession>A0A9N8HB87</accession>
<feature type="domain" description="EF-hand" evidence="7">
    <location>
        <begin position="555"/>
        <end position="590"/>
    </location>
</feature>
<keyword evidence="4" id="KW-0106">Calcium</keyword>
<evidence type="ECO:0000313" key="9">
    <source>
        <dbReference type="Proteomes" id="UP001153069"/>
    </source>
</evidence>
<protein>
    <recommendedName>
        <fullName evidence="6">Serine/threonine-protein phosphatase</fullName>
        <ecNumber evidence="6">3.1.3.16</ecNumber>
    </recommendedName>
</protein>
<sequence>MDDSSRRKSTRRGSAAFLMFKDLECKEEMQKVRLAGFLRELHKLAIEENKEKVRESLNETVHSTTTAQSTADAPTDGSISLKDVELAELTPPQANAKIEALHGGEKFDSDSLIHLIQESVKCLGDEETVVDLRALEPKPQKLTVVGDLHGSLACLQNVLKLVDMNEITATGSESTRVVVFDGDFVDRGEHSLEVLATLLLLKLSHPTNVFLLRGNHEDSMTASTYGFREEIEDKYGYEKADDIWYEFGFLFASFPIIARSETAAIMHGGIPMEEFDLDVVNEIGKELRCELKTVVDPYDDDERLIQGIIWSDPSAEDGINFSDRGAGFQFGPDIIDDFLERHELKYLIRAHEPFEDGFNHQDIDEGGRGVITVFSTANYPDGEGTNRGAVLHLDEETKEFETVSFEFQEKSGGGAKPYEVMLKSFVDDNKSKLTKAFREAQDDNGMVSIGQWKDIVAETLELPDVPWSDLQPELAPTTEPEGTEIDWQAFLNKVSTKIPKTESLAEDQLSLLHEHKDKFLNIFQILDTDGSGTIDAEEFTSGIKMLNDEIGEGGEKMQNFADLFSAFDIDGDGEISIEEFVNALNNSATLKGVTDALDSNQVEALQQNHEMLLVAFKYLDTDHSGAIDREEFQRGIELLNKRLADRHQVGDPMALFDLLDMDGNGEIDLNEFNQMFRVL</sequence>
<dbReference type="Gene3D" id="1.10.238.10">
    <property type="entry name" value="EF-hand"/>
    <property type="match status" value="2"/>
</dbReference>
<gene>
    <name evidence="8" type="ORF">SEMRO_268_G103780.1</name>
</gene>
<dbReference type="GO" id="GO:0004722">
    <property type="term" value="F:protein serine/threonine phosphatase activity"/>
    <property type="evidence" value="ECO:0007669"/>
    <property type="project" value="UniProtKB-EC"/>
</dbReference>
<dbReference type="InterPro" id="IPR004843">
    <property type="entry name" value="Calcineurin-like_PHP"/>
</dbReference>
<dbReference type="SUPFAM" id="SSF56300">
    <property type="entry name" value="Metallo-dependent phosphatases"/>
    <property type="match status" value="1"/>
</dbReference>
<dbReference type="AlphaFoldDB" id="A0A9N8HB87"/>
<dbReference type="PROSITE" id="PS00125">
    <property type="entry name" value="SER_THR_PHOSPHATASE"/>
    <property type="match status" value="1"/>
</dbReference>
<reference evidence="8" key="1">
    <citation type="submission" date="2020-06" db="EMBL/GenBank/DDBJ databases">
        <authorList>
            <consortium name="Plant Systems Biology data submission"/>
        </authorList>
    </citation>
    <scope>NUCLEOTIDE SEQUENCE</scope>
    <source>
        <strain evidence="8">D6</strain>
    </source>
</reference>
<evidence type="ECO:0000256" key="1">
    <source>
        <dbReference type="ARBA" id="ARBA00001936"/>
    </source>
</evidence>
<proteinExistence type="inferred from homology"/>
<dbReference type="Pfam" id="PF00149">
    <property type="entry name" value="Metallophos"/>
    <property type="match status" value="1"/>
</dbReference>
<keyword evidence="9" id="KW-1185">Reference proteome</keyword>
<dbReference type="Gene3D" id="3.60.21.10">
    <property type="match status" value="1"/>
</dbReference>
<keyword evidence="3" id="KW-0479">Metal-binding</keyword>